<feature type="domain" description="LEM" evidence="8">
    <location>
        <begin position="66"/>
        <end position="110"/>
    </location>
</feature>
<dbReference type="SMART" id="SM01261">
    <property type="entry name" value="Thymopoietin"/>
    <property type="match status" value="1"/>
</dbReference>
<evidence type="ECO:0000256" key="5">
    <source>
        <dbReference type="ARBA" id="ARBA00023125"/>
    </source>
</evidence>
<dbReference type="GeneTree" id="ENSGT00940000154098"/>
<feature type="region of interest" description="Disordered" evidence="6">
    <location>
        <begin position="118"/>
        <end position="142"/>
    </location>
</feature>
<keyword evidence="11" id="KW-1185">Reference proteome</keyword>
<feature type="transmembrane region" description="Helical" evidence="7">
    <location>
        <begin position="219"/>
        <end position="239"/>
    </location>
</feature>
<dbReference type="InterPro" id="IPR011015">
    <property type="entry name" value="LEM/LEM-like_dom_sf"/>
</dbReference>
<keyword evidence="4" id="KW-0007">Acetylation</keyword>
<dbReference type="SMART" id="SM00540">
    <property type="entry name" value="LEM"/>
    <property type="match status" value="1"/>
</dbReference>
<dbReference type="PANTHER" id="PTHR12019:SF22">
    <property type="entry name" value="LAMINA-ASSOCIATED POLYPEPTIDE 2, ISOFORMS BETA_GAMMA"/>
    <property type="match status" value="1"/>
</dbReference>
<dbReference type="PANTHER" id="PTHR12019">
    <property type="entry name" value="LAMINA-ASSOCIATED POLYPEPTIDE THYMOPOIETIN"/>
    <property type="match status" value="1"/>
</dbReference>
<evidence type="ECO:0000256" key="2">
    <source>
        <dbReference type="ARBA" id="ARBA00022481"/>
    </source>
</evidence>
<proteinExistence type="inferred from homology"/>
<feature type="region of interest" description="Disordered" evidence="6">
    <location>
        <begin position="1"/>
        <end position="21"/>
    </location>
</feature>
<sequence length="284" mass="31564">MPLSEHPASLSKSRLKSDLVAHGVTLPPAKSKKEVYVKLHLKHVDQKTSAGLSGDEEEENPEEAEMPDVTALTDDDLKATLHKYGFKAGPIVASTRAVHEKKLRRLLQSDRQVRFSGAEKEVLYSDRKEEEENGQDDDDDADSGMASNALDFFFFLPSSEPMKGTFKDIIPDTEAIQRRTYATCRKPIKGTAGRPVQRAYADTPASPTTIGRREVERRLVPIHIQILVFFIVACLFYLINVCVEDNSLSPLVALLDSLTQGVDSDERALIQSNTQDTPVLSRQV</sequence>
<evidence type="ECO:0000256" key="6">
    <source>
        <dbReference type="SAM" id="MobiDB-lite"/>
    </source>
</evidence>
<feature type="compositionally biased region" description="Acidic residues" evidence="6">
    <location>
        <begin position="131"/>
        <end position="142"/>
    </location>
</feature>
<dbReference type="GO" id="GO:0003677">
    <property type="term" value="F:DNA binding"/>
    <property type="evidence" value="ECO:0007669"/>
    <property type="project" value="UniProtKB-KW"/>
</dbReference>
<keyword evidence="3" id="KW-0597">Phosphoprotein</keyword>
<dbReference type="Pfam" id="PF08198">
    <property type="entry name" value="Thymopoietin"/>
    <property type="match status" value="1"/>
</dbReference>
<dbReference type="Pfam" id="PF03020">
    <property type="entry name" value="LEM"/>
    <property type="match status" value="1"/>
</dbReference>
<keyword evidence="7" id="KW-0812">Transmembrane</keyword>
<keyword evidence="7" id="KW-0472">Membrane</keyword>
<organism evidence="10 11">
    <name type="scientific">Mastacembelus armatus</name>
    <name type="common">zig-zag eel</name>
    <dbReference type="NCBI Taxonomy" id="205130"/>
    <lineage>
        <taxon>Eukaryota</taxon>
        <taxon>Metazoa</taxon>
        <taxon>Chordata</taxon>
        <taxon>Craniata</taxon>
        <taxon>Vertebrata</taxon>
        <taxon>Euteleostomi</taxon>
        <taxon>Actinopterygii</taxon>
        <taxon>Neopterygii</taxon>
        <taxon>Teleostei</taxon>
        <taxon>Neoteleostei</taxon>
        <taxon>Acanthomorphata</taxon>
        <taxon>Anabantaria</taxon>
        <taxon>Synbranchiformes</taxon>
        <taxon>Mastacembelidae</taxon>
        <taxon>Mastacembelus</taxon>
    </lineage>
</organism>
<keyword evidence="2" id="KW-0488">Methylation</keyword>
<dbReference type="AlphaFoldDB" id="A0A3Q3N838"/>
<feature type="region of interest" description="Disordered" evidence="6">
    <location>
        <begin position="45"/>
        <end position="68"/>
    </location>
</feature>
<evidence type="ECO:0000256" key="4">
    <source>
        <dbReference type="ARBA" id="ARBA00022990"/>
    </source>
</evidence>
<dbReference type="CDD" id="cd12940">
    <property type="entry name" value="LEM_LAP2_LEMD1"/>
    <property type="match status" value="1"/>
</dbReference>
<evidence type="ECO:0000259" key="8">
    <source>
        <dbReference type="PROSITE" id="PS50954"/>
    </source>
</evidence>
<dbReference type="Gene3D" id="1.10.720.40">
    <property type="match status" value="2"/>
</dbReference>
<dbReference type="Ensembl" id="ENSMAMT00000037000.2">
    <property type="protein sequence ID" value="ENSMAMP00000036078.1"/>
    <property type="gene ID" value="ENSMAMG00000024203.2"/>
</dbReference>
<dbReference type="InterPro" id="IPR003887">
    <property type="entry name" value="LEM_dom"/>
</dbReference>
<evidence type="ECO:0000256" key="1">
    <source>
        <dbReference type="ARBA" id="ARBA00007744"/>
    </source>
</evidence>
<accession>A0A3Q3N838</accession>
<reference evidence="10" key="2">
    <citation type="submission" date="2025-09" db="UniProtKB">
        <authorList>
            <consortium name="Ensembl"/>
        </authorList>
    </citation>
    <scope>IDENTIFICATION</scope>
</reference>
<dbReference type="PROSITE" id="PS50955">
    <property type="entry name" value="LEM_LIKE"/>
    <property type="match status" value="1"/>
</dbReference>
<evidence type="ECO:0000313" key="11">
    <source>
        <dbReference type="Proteomes" id="UP000261640"/>
    </source>
</evidence>
<evidence type="ECO:0000256" key="3">
    <source>
        <dbReference type="ARBA" id="ARBA00022553"/>
    </source>
</evidence>
<keyword evidence="7" id="KW-1133">Transmembrane helix</keyword>
<feature type="compositionally biased region" description="Acidic residues" evidence="6">
    <location>
        <begin position="54"/>
        <end position="66"/>
    </location>
</feature>
<comment type="similarity">
    <text evidence="1">Belongs to the LEM family.</text>
</comment>
<name>A0A3Q3N838_9TELE</name>
<dbReference type="SUPFAM" id="SSF63451">
    <property type="entry name" value="LEM domain"/>
    <property type="match status" value="2"/>
</dbReference>
<dbReference type="PROSITE" id="PS50954">
    <property type="entry name" value="LEM"/>
    <property type="match status" value="1"/>
</dbReference>
<evidence type="ECO:0000259" key="9">
    <source>
        <dbReference type="PROSITE" id="PS50955"/>
    </source>
</evidence>
<dbReference type="GO" id="GO:0005635">
    <property type="term" value="C:nuclear envelope"/>
    <property type="evidence" value="ECO:0007669"/>
    <property type="project" value="UniProtKB-ARBA"/>
</dbReference>
<dbReference type="InterPro" id="IPR051656">
    <property type="entry name" value="LEM_domain"/>
</dbReference>
<dbReference type="STRING" id="205130.ENSMAMP00000036078"/>
<keyword evidence="5" id="KW-0238">DNA-binding</keyword>
<reference evidence="10" key="1">
    <citation type="submission" date="2025-08" db="UniProtKB">
        <authorList>
            <consortium name="Ensembl"/>
        </authorList>
    </citation>
    <scope>IDENTIFICATION</scope>
</reference>
<dbReference type="InParanoid" id="A0A3Q3N838"/>
<dbReference type="InterPro" id="IPR013146">
    <property type="entry name" value="LEM-like_dom"/>
</dbReference>
<evidence type="ECO:0000256" key="7">
    <source>
        <dbReference type="SAM" id="Phobius"/>
    </source>
</evidence>
<dbReference type="Proteomes" id="UP000261640">
    <property type="component" value="Unplaced"/>
</dbReference>
<dbReference type="FunFam" id="1.10.720.40:FF:000001">
    <property type="entry name" value="LEM domain containing 2, isoform CRA_a"/>
    <property type="match status" value="2"/>
</dbReference>
<feature type="compositionally biased region" description="Basic and acidic residues" evidence="6">
    <location>
        <begin position="118"/>
        <end position="130"/>
    </location>
</feature>
<evidence type="ECO:0000313" key="10">
    <source>
        <dbReference type="Ensembl" id="ENSMAMP00000036078.1"/>
    </source>
</evidence>
<feature type="domain" description="LEM-like" evidence="9">
    <location>
        <begin position="4"/>
        <end position="47"/>
    </location>
</feature>
<protein>
    <submittedName>
        <fullName evidence="10">LEM domain containing 1</fullName>
    </submittedName>
</protein>